<dbReference type="NCBIfam" id="NF001770">
    <property type="entry name" value="PRK00509.1"/>
    <property type="match status" value="1"/>
</dbReference>
<accession>T1D4E6</accession>
<evidence type="ECO:0000313" key="11">
    <source>
        <dbReference type="EMBL" id="EQD77170.1"/>
    </source>
</evidence>
<dbReference type="SUPFAM" id="SSF52402">
    <property type="entry name" value="Adenine nucleotide alpha hydrolases-like"/>
    <property type="match status" value="1"/>
</dbReference>
<dbReference type="InterPro" id="IPR048267">
    <property type="entry name" value="Arginosuc_syn_N"/>
</dbReference>
<keyword evidence="7" id="KW-0547">Nucleotide-binding</keyword>
<feature type="domain" description="Arginosuccinate synthase-like N-terminal" evidence="9">
    <location>
        <begin position="1"/>
        <end position="157"/>
    </location>
</feature>
<evidence type="ECO:0000256" key="4">
    <source>
        <dbReference type="ARBA" id="ARBA00022571"/>
    </source>
</evidence>
<keyword evidence="5 11" id="KW-0436">Ligase</keyword>
<dbReference type="PANTHER" id="PTHR11587:SF2">
    <property type="entry name" value="ARGININOSUCCINATE SYNTHASE"/>
    <property type="match status" value="1"/>
</dbReference>
<dbReference type="Gene3D" id="1.20.5.470">
    <property type="entry name" value="Single helix bin"/>
    <property type="match status" value="1"/>
</dbReference>
<proteinExistence type="inferred from homology"/>
<comment type="subunit">
    <text evidence="2">Homotetramer.</text>
</comment>
<dbReference type="GO" id="GO:0005737">
    <property type="term" value="C:cytoplasm"/>
    <property type="evidence" value="ECO:0007669"/>
    <property type="project" value="TreeGrafter"/>
</dbReference>
<comment type="caution">
    <text evidence="11">The sequence shown here is derived from an EMBL/GenBank/DDBJ whole genome shotgun (WGS) entry which is preliminary data.</text>
</comment>
<feature type="domain" description="Arginosuccinate synthase C-terminal" evidence="10">
    <location>
        <begin position="167"/>
        <end position="384"/>
    </location>
</feature>
<dbReference type="InterPro" id="IPR014729">
    <property type="entry name" value="Rossmann-like_a/b/a_fold"/>
</dbReference>
<dbReference type="CDD" id="cd01999">
    <property type="entry name" value="ASS"/>
    <property type="match status" value="1"/>
</dbReference>
<dbReference type="Pfam" id="PF00764">
    <property type="entry name" value="Arginosuc_synth"/>
    <property type="match status" value="1"/>
</dbReference>
<dbReference type="InterPro" id="IPR048268">
    <property type="entry name" value="Arginosuc_syn_C"/>
</dbReference>
<reference evidence="11" key="1">
    <citation type="submission" date="2013-08" db="EMBL/GenBank/DDBJ databases">
        <authorList>
            <person name="Mendez C."/>
            <person name="Richter M."/>
            <person name="Ferrer M."/>
            <person name="Sanchez J."/>
        </authorList>
    </citation>
    <scope>NUCLEOTIDE SEQUENCE</scope>
</reference>
<dbReference type="Pfam" id="PF20979">
    <property type="entry name" value="Arginosuc_syn_C"/>
    <property type="match status" value="1"/>
</dbReference>
<gene>
    <name evidence="11" type="ORF">B1B_01212</name>
</gene>
<keyword evidence="4" id="KW-0055">Arginine biosynthesis</keyword>
<evidence type="ECO:0000256" key="2">
    <source>
        <dbReference type="ARBA" id="ARBA00011881"/>
    </source>
</evidence>
<dbReference type="GO" id="GO:0000050">
    <property type="term" value="P:urea cycle"/>
    <property type="evidence" value="ECO:0007669"/>
    <property type="project" value="TreeGrafter"/>
</dbReference>
<dbReference type="GO" id="GO:0005524">
    <property type="term" value="F:ATP binding"/>
    <property type="evidence" value="ECO:0007669"/>
    <property type="project" value="UniProtKB-KW"/>
</dbReference>
<evidence type="ECO:0000256" key="7">
    <source>
        <dbReference type="ARBA" id="ARBA00022741"/>
    </source>
</evidence>
<evidence type="ECO:0000259" key="9">
    <source>
        <dbReference type="Pfam" id="PF00764"/>
    </source>
</evidence>
<name>T1D4E6_9ZZZZ</name>
<dbReference type="NCBIfam" id="TIGR00032">
    <property type="entry name" value="argG"/>
    <property type="match status" value="1"/>
</dbReference>
<feature type="non-terminal residue" evidence="11">
    <location>
        <position position="1"/>
    </location>
</feature>
<protein>
    <recommendedName>
        <fullName evidence="3">argininosuccinate synthase</fullName>
        <ecNumber evidence="3">6.3.4.5</ecNumber>
    </recommendedName>
</protein>
<dbReference type="Gene3D" id="3.40.50.620">
    <property type="entry name" value="HUPs"/>
    <property type="match status" value="1"/>
</dbReference>
<keyword evidence="8" id="KW-0067">ATP-binding</keyword>
<evidence type="ECO:0000256" key="3">
    <source>
        <dbReference type="ARBA" id="ARBA00012286"/>
    </source>
</evidence>
<evidence type="ECO:0000256" key="1">
    <source>
        <dbReference type="ARBA" id="ARBA00004967"/>
    </source>
</evidence>
<dbReference type="PROSITE" id="PS00564">
    <property type="entry name" value="ARGININOSUCCIN_SYN_1"/>
    <property type="match status" value="1"/>
</dbReference>
<dbReference type="EC" id="6.3.4.5" evidence="3"/>
<keyword evidence="6" id="KW-0028">Amino-acid biosynthesis</keyword>
<dbReference type="EMBL" id="AUZY01000853">
    <property type="protein sequence ID" value="EQD77170.1"/>
    <property type="molecule type" value="Genomic_DNA"/>
</dbReference>
<dbReference type="FunFam" id="3.40.50.620:FF:000019">
    <property type="entry name" value="Argininosuccinate synthase"/>
    <property type="match status" value="1"/>
</dbReference>
<dbReference type="Gene3D" id="3.90.1260.10">
    <property type="entry name" value="Argininosuccinate synthetase, chain A, domain 2"/>
    <property type="match status" value="1"/>
</dbReference>
<dbReference type="SUPFAM" id="SSF69864">
    <property type="entry name" value="Argininosuccinate synthetase, C-terminal domain"/>
    <property type="match status" value="1"/>
</dbReference>
<sequence>LAYSGGLDTSVAIPWLKEKKGLDVVAVTVDVGQPVDLERVRQKALASGAVAAYVADARREFAESFLAPALRANALYEGVYPLSTALARPLIGQHMVAVARQEGATAVAHGCTGKGNDQVRFDLSTTSLAPDLSVIAPAREWGMTREEEIQYAREHGVAVEATRASPYSTDENLWGRSVECGLLEDPNVEPPEEAYGWTKSPAAAPDTPASVSIAFVRGLPVALDGTALPFHEIILRMNRLAGDHGVGRIDHVESRVVGIKSREVYECPAAIALLRAHQALESLVLPRDVLEFKRVVEQRYSQLIYDGLWFTPLRTALEGFVEATQQRVDGSVTLKLYKGSATVTGRTSPHSLYQPALATYSSGDRFRQEMAEGFIYIWGLPARTWAAQNPAAPTAAVPPVASTIAPTAPAPRPGAERP</sequence>
<dbReference type="AlphaFoldDB" id="T1D4E6"/>
<dbReference type="PROSITE" id="PS00565">
    <property type="entry name" value="ARGININOSUCCIN_SYN_2"/>
    <property type="match status" value="1"/>
</dbReference>
<evidence type="ECO:0000256" key="6">
    <source>
        <dbReference type="ARBA" id="ARBA00022605"/>
    </source>
</evidence>
<dbReference type="GO" id="GO:0006526">
    <property type="term" value="P:L-arginine biosynthetic process"/>
    <property type="evidence" value="ECO:0007669"/>
    <property type="project" value="UniProtKB-UniPathway"/>
</dbReference>
<dbReference type="UniPathway" id="UPA00068">
    <property type="reaction ID" value="UER00113"/>
</dbReference>
<organism evidence="11">
    <name type="scientific">mine drainage metagenome</name>
    <dbReference type="NCBI Taxonomy" id="410659"/>
    <lineage>
        <taxon>unclassified sequences</taxon>
        <taxon>metagenomes</taxon>
        <taxon>ecological metagenomes</taxon>
    </lineage>
</organism>
<reference evidence="11" key="2">
    <citation type="journal article" date="2014" name="ISME J.">
        <title>Microbial stratification in low pH oxic and suboxic macroscopic growths along an acid mine drainage.</title>
        <authorList>
            <person name="Mendez-Garcia C."/>
            <person name="Mesa V."/>
            <person name="Sprenger R.R."/>
            <person name="Richter M."/>
            <person name="Diez M.S."/>
            <person name="Solano J."/>
            <person name="Bargiela R."/>
            <person name="Golyshina O.V."/>
            <person name="Manteca A."/>
            <person name="Ramos J.L."/>
            <person name="Gallego J.R."/>
            <person name="Llorente I."/>
            <person name="Martins Dos Santos V.A."/>
            <person name="Jensen O.N."/>
            <person name="Pelaez A.I."/>
            <person name="Sanchez J."/>
            <person name="Ferrer M."/>
        </authorList>
    </citation>
    <scope>NUCLEOTIDE SEQUENCE</scope>
</reference>
<evidence type="ECO:0000259" key="10">
    <source>
        <dbReference type="Pfam" id="PF20979"/>
    </source>
</evidence>
<evidence type="ECO:0000256" key="5">
    <source>
        <dbReference type="ARBA" id="ARBA00022598"/>
    </source>
</evidence>
<dbReference type="GO" id="GO:0004055">
    <property type="term" value="F:argininosuccinate synthase activity"/>
    <property type="evidence" value="ECO:0007669"/>
    <property type="project" value="UniProtKB-EC"/>
</dbReference>
<dbReference type="InterPro" id="IPR018223">
    <property type="entry name" value="Arginosuc_synth_CS"/>
</dbReference>
<dbReference type="PANTHER" id="PTHR11587">
    <property type="entry name" value="ARGININOSUCCINATE SYNTHASE"/>
    <property type="match status" value="1"/>
</dbReference>
<dbReference type="HAMAP" id="MF_00005">
    <property type="entry name" value="Arg_succ_synth_type1"/>
    <property type="match status" value="1"/>
</dbReference>
<dbReference type="InterPro" id="IPR001518">
    <property type="entry name" value="Arginosuc_synth"/>
</dbReference>
<evidence type="ECO:0000256" key="8">
    <source>
        <dbReference type="ARBA" id="ARBA00022840"/>
    </source>
</evidence>
<dbReference type="GO" id="GO:0000053">
    <property type="term" value="P:argininosuccinate metabolic process"/>
    <property type="evidence" value="ECO:0007669"/>
    <property type="project" value="TreeGrafter"/>
</dbReference>
<dbReference type="InterPro" id="IPR024074">
    <property type="entry name" value="AS_cat/multimer_dom_body"/>
</dbReference>
<comment type="pathway">
    <text evidence="1">Amino-acid biosynthesis; L-arginine biosynthesis; L-arginine from L-ornithine and carbamoyl phosphate: step 2/3.</text>
</comment>
<dbReference type="FunFam" id="3.90.1260.10:FF:000007">
    <property type="entry name" value="Argininosuccinate synthase"/>
    <property type="match status" value="1"/>
</dbReference>
<dbReference type="InterPro" id="IPR023434">
    <property type="entry name" value="Arginosuc_synth_type_1_subfam"/>
</dbReference>